<evidence type="ECO:0000259" key="8">
    <source>
        <dbReference type="Pfam" id="PF01138"/>
    </source>
</evidence>
<evidence type="ECO:0000256" key="3">
    <source>
        <dbReference type="ARBA" id="ARBA00023069"/>
    </source>
</evidence>
<feature type="compositionally biased region" description="Acidic residues" evidence="7">
    <location>
        <begin position="374"/>
        <end position="389"/>
    </location>
</feature>
<dbReference type="InterPro" id="IPR036345">
    <property type="entry name" value="ExoRNase_PH_dom2_sf"/>
</dbReference>
<reference evidence="9 10" key="1">
    <citation type="submission" date="2015-07" db="EMBL/GenBank/DDBJ databases">
        <title>The genome of Eufriesea mexicana.</title>
        <authorList>
            <person name="Pan H."/>
            <person name="Kapheim K."/>
        </authorList>
    </citation>
    <scope>NUCLEOTIDE SEQUENCE [LARGE SCALE GENOMIC DNA]</scope>
    <source>
        <strain evidence="9">0111107269</strain>
        <tissue evidence="9">Whole body</tissue>
    </source>
</reference>
<evidence type="ECO:0000256" key="7">
    <source>
        <dbReference type="SAM" id="MobiDB-lite"/>
    </source>
</evidence>
<dbReference type="Pfam" id="PF04712">
    <property type="entry name" value="Radial_spoke"/>
    <property type="match status" value="1"/>
</dbReference>
<evidence type="ECO:0000256" key="6">
    <source>
        <dbReference type="SAM" id="Coils"/>
    </source>
</evidence>
<protein>
    <submittedName>
        <fullName evidence="9">Radial spoke head protein 4 like protein A</fullName>
    </submittedName>
</protein>
<dbReference type="PANTHER" id="PTHR13159">
    <property type="entry name" value="RADIAL SPOKEHEAD-RELATED"/>
    <property type="match status" value="1"/>
</dbReference>
<evidence type="ECO:0000256" key="2">
    <source>
        <dbReference type="ARBA" id="ARBA00022490"/>
    </source>
</evidence>
<dbReference type="InterPro" id="IPR006802">
    <property type="entry name" value="Radial_spoke"/>
</dbReference>
<evidence type="ECO:0000313" key="9">
    <source>
        <dbReference type="EMBL" id="OAD60867.1"/>
    </source>
</evidence>
<dbReference type="EMBL" id="KQ760329">
    <property type="protein sequence ID" value="OAD60867.1"/>
    <property type="molecule type" value="Genomic_DNA"/>
</dbReference>
<keyword evidence="3" id="KW-0969">Cilium</keyword>
<comment type="subcellular location">
    <subcellularLocation>
        <location evidence="1">Cytoplasm</location>
        <location evidence="1">Cytoskeleton</location>
        <location evidence="1">Cilium axoneme</location>
    </subcellularLocation>
</comment>
<dbReference type="GO" id="GO:0060294">
    <property type="term" value="P:cilium movement involved in cell motility"/>
    <property type="evidence" value="ECO:0007669"/>
    <property type="project" value="InterPro"/>
</dbReference>
<dbReference type="OrthoDB" id="272202at2759"/>
<dbReference type="Proteomes" id="UP000250275">
    <property type="component" value="Unassembled WGS sequence"/>
</dbReference>
<keyword evidence="10" id="KW-1185">Reference proteome</keyword>
<dbReference type="Gene3D" id="3.30.230.70">
    <property type="entry name" value="GHMP Kinase, N-terminal domain"/>
    <property type="match status" value="1"/>
</dbReference>
<evidence type="ECO:0000256" key="1">
    <source>
        <dbReference type="ARBA" id="ARBA00004430"/>
    </source>
</evidence>
<feature type="domain" description="Exoribonuclease phosphorolytic" evidence="8">
    <location>
        <begin position="512"/>
        <end position="610"/>
    </location>
</feature>
<dbReference type="CDD" id="cd11372">
    <property type="entry name" value="RNase_PH_RRP46"/>
    <property type="match status" value="1"/>
</dbReference>
<dbReference type="InterPro" id="IPR027408">
    <property type="entry name" value="PNPase/RNase_PH_dom_sf"/>
</dbReference>
<keyword evidence="2" id="KW-0963">Cytoplasm</keyword>
<proteinExistence type="predicted"/>
<dbReference type="GO" id="GO:0035082">
    <property type="term" value="P:axoneme assembly"/>
    <property type="evidence" value="ECO:0007669"/>
    <property type="project" value="TreeGrafter"/>
</dbReference>
<dbReference type="SUPFAM" id="SSF55666">
    <property type="entry name" value="Ribonuclease PH domain 2-like"/>
    <property type="match status" value="1"/>
</dbReference>
<dbReference type="AlphaFoldDB" id="A0A310SUH3"/>
<feature type="region of interest" description="Disordered" evidence="7">
    <location>
        <begin position="374"/>
        <end position="403"/>
    </location>
</feature>
<dbReference type="CDD" id="cd22963">
    <property type="entry name" value="DD_CrRSP4-like"/>
    <property type="match status" value="1"/>
</dbReference>
<feature type="coiled-coil region" evidence="6">
    <location>
        <begin position="102"/>
        <end position="129"/>
    </location>
</feature>
<accession>A0A310SUH3</accession>
<keyword evidence="6" id="KW-0175">Coiled coil</keyword>
<name>A0A310SUH3_9HYME</name>
<dbReference type="SUPFAM" id="SSF54211">
    <property type="entry name" value="Ribosomal protein S5 domain 2-like"/>
    <property type="match status" value="1"/>
</dbReference>
<evidence type="ECO:0000256" key="4">
    <source>
        <dbReference type="ARBA" id="ARBA00023212"/>
    </source>
</evidence>
<dbReference type="GO" id="GO:0001534">
    <property type="term" value="C:radial spoke"/>
    <property type="evidence" value="ECO:0007669"/>
    <property type="project" value="InterPro"/>
</dbReference>
<dbReference type="PANTHER" id="PTHR13159:SF0">
    <property type="entry name" value="RADIAL SPOKE HEAD 6 HOMOLOG A"/>
    <property type="match status" value="1"/>
</dbReference>
<evidence type="ECO:0000256" key="5">
    <source>
        <dbReference type="ARBA" id="ARBA00023273"/>
    </source>
</evidence>
<evidence type="ECO:0000313" key="10">
    <source>
        <dbReference type="Proteomes" id="UP000250275"/>
    </source>
</evidence>
<gene>
    <name evidence="9" type="ORF">WN48_04620</name>
</gene>
<keyword evidence="5" id="KW-0966">Cell projection</keyword>
<organism evidence="9 10">
    <name type="scientific">Eufriesea mexicana</name>
    <dbReference type="NCBI Taxonomy" id="516756"/>
    <lineage>
        <taxon>Eukaryota</taxon>
        <taxon>Metazoa</taxon>
        <taxon>Ecdysozoa</taxon>
        <taxon>Arthropoda</taxon>
        <taxon>Hexapoda</taxon>
        <taxon>Insecta</taxon>
        <taxon>Pterygota</taxon>
        <taxon>Neoptera</taxon>
        <taxon>Endopterygota</taxon>
        <taxon>Hymenoptera</taxon>
        <taxon>Apocrita</taxon>
        <taxon>Aculeata</taxon>
        <taxon>Apoidea</taxon>
        <taxon>Anthophila</taxon>
        <taxon>Apidae</taxon>
        <taxon>Eufriesea</taxon>
    </lineage>
</organism>
<sequence>MAYSYNIQEVPPEDVPCVEHDIRRAKKFLQKHSPASGDSLYDHLTEVLSKILAEKPKNAVDIFEEYSRKVKEERFKTKSQHLRDVHVPPPQFENAKKIIELFKKVQQLYESEEERLAAEEEDEGEEKKKKLPNMLDLLFYFEQANVGLPRTQMVLLNLSMRKLIAEAPIENVRFWGKILGNPKNYYVVEADLKAEELALRQELVFPPLPTRSWLRPPEVPPERIGTGTNAKVYFVCNEPGLDKWIELPPVTPQQIVIARQIVRYCTGNLETPIHTFPPFPGTEKNYLRAQIARISATTQVSPIGFFTFGGGAEEEELMEEMEEGGELSENAHYDPLPLKDLIDPSMSNWCHHAPYLLKQGRVVWWNPKLDERELGEEELGEEEEEEEEPGAGPEREVGPPLLTPLSEDAIVDSIIPWRATQSSRVQPDQAVALIKSNIWPGAFAFASGWRCANVYIGWGHKYIAYNYSPPPMPPVQDQYKIGPEIMEIQDPTFEQEEDYRIAHLPPPPAIPMGDTAVVAGIYGPIEAKPQKMIYDKASVEVSYTPIKGPAKVDDRMTEMYINETCKAAIIVTFHPATSICINIQELKDSGGMLACSINAACLALINAGVPMKFTIAAVNCMIHEGNDEIILDPDETQLQEAKAEFTYAFDSVKKDVICCHTTGCFTQTEFLESMDKCKQASQYVFDFYRNLVKKYANVI</sequence>
<dbReference type="Pfam" id="PF01138">
    <property type="entry name" value="RNase_PH"/>
    <property type="match status" value="1"/>
</dbReference>
<dbReference type="InterPro" id="IPR020568">
    <property type="entry name" value="Ribosomal_Su5_D2-typ_SF"/>
</dbReference>
<keyword evidence="4" id="KW-0206">Cytoskeleton</keyword>
<dbReference type="InterPro" id="IPR001247">
    <property type="entry name" value="ExoRNase_PH_dom1"/>
</dbReference>